<dbReference type="Gene3D" id="2.40.70.10">
    <property type="entry name" value="Acid Proteases"/>
    <property type="match status" value="1"/>
</dbReference>
<dbReference type="RefSeq" id="XP_015944705.1">
    <property type="nucleotide sequence ID" value="XM_016089219.1"/>
</dbReference>
<evidence type="ECO:0000256" key="1">
    <source>
        <dbReference type="SAM" id="MobiDB-lite"/>
    </source>
</evidence>
<accession>A0A6P4C5Y3</accession>
<dbReference type="PANTHER" id="PTHR33067:SF9">
    <property type="entry name" value="RNA-DIRECTED DNA POLYMERASE"/>
    <property type="match status" value="1"/>
</dbReference>
<reference evidence="3" key="2">
    <citation type="submission" date="2025-08" db="UniProtKB">
        <authorList>
            <consortium name="RefSeq"/>
        </authorList>
    </citation>
    <scope>IDENTIFICATION</scope>
    <source>
        <tissue evidence="3">Whole plant</tissue>
    </source>
</reference>
<dbReference type="InterPro" id="IPR021109">
    <property type="entry name" value="Peptidase_aspartic_dom_sf"/>
</dbReference>
<feature type="compositionally biased region" description="Basic and acidic residues" evidence="1">
    <location>
        <begin position="73"/>
        <end position="84"/>
    </location>
</feature>
<feature type="compositionally biased region" description="Basic and acidic residues" evidence="1">
    <location>
        <begin position="44"/>
        <end position="65"/>
    </location>
</feature>
<proteinExistence type="predicted"/>
<dbReference type="Proteomes" id="UP000515211">
    <property type="component" value="Chromosome 10"/>
</dbReference>
<feature type="region of interest" description="Disordered" evidence="1">
    <location>
        <begin position="44"/>
        <end position="99"/>
    </location>
</feature>
<dbReference type="KEGG" id="adu:107469840"/>
<name>A0A6P4C5Y3_ARADU</name>
<reference evidence="2" key="1">
    <citation type="journal article" date="2016" name="Nat. Genet.">
        <title>The genome sequences of Arachis duranensis and Arachis ipaensis, the diploid ancestors of cultivated peanut.</title>
        <authorList>
            <person name="Bertioli D.J."/>
            <person name="Cannon S.B."/>
            <person name="Froenicke L."/>
            <person name="Huang G."/>
            <person name="Farmer A.D."/>
            <person name="Cannon E.K."/>
            <person name="Liu X."/>
            <person name="Gao D."/>
            <person name="Clevenger J."/>
            <person name="Dash S."/>
            <person name="Ren L."/>
            <person name="Moretzsohn M.C."/>
            <person name="Shirasawa K."/>
            <person name="Huang W."/>
            <person name="Vidigal B."/>
            <person name="Abernathy B."/>
            <person name="Chu Y."/>
            <person name="Niederhuth C.E."/>
            <person name="Umale P."/>
            <person name="Araujo A.C."/>
            <person name="Kozik A."/>
            <person name="Kim K.D."/>
            <person name="Burow M.D."/>
            <person name="Varshney R.K."/>
            <person name="Wang X."/>
            <person name="Zhang X."/>
            <person name="Barkley N."/>
            <person name="Guimaraes P.M."/>
            <person name="Isobe S."/>
            <person name="Guo B."/>
            <person name="Liao B."/>
            <person name="Stalker H.T."/>
            <person name="Schmitz R.J."/>
            <person name="Scheffler B.E."/>
            <person name="Leal-Bertioli S.C."/>
            <person name="Xun X."/>
            <person name="Jackson S.A."/>
            <person name="Michelmore R."/>
            <person name="Ozias-Akins P."/>
        </authorList>
    </citation>
    <scope>NUCLEOTIDE SEQUENCE [LARGE SCALE GENOMIC DNA]</scope>
    <source>
        <strain evidence="2">cv. V14167</strain>
    </source>
</reference>
<keyword evidence="2" id="KW-1185">Reference proteome</keyword>
<gene>
    <name evidence="3" type="primary">LOC107469840</name>
</gene>
<dbReference type="AlphaFoldDB" id="A0A6P4C5Y3"/>
<sequence>MQNQDVTIEKLETQVGYLFNQTSNNNRSKKEECQAITLRSGKELKGFDQKKLEEESIEEGEKQDGDQSPTSKSQKEEGKLKPDVLRVPYPQQLKKKGDDNHAIIQHKLPQKLKDPGSFQIPYVIGEITVEKALCDLGASINLMSVAMMRKMKI</sequence>
<dbReference type="PANTHER" id="PTHR33067">
    <property type="entry name" value="RNA-DIRECTED DNA POLYMERASE-RELATED"/>
    <property type="match status" value="1"/>
</dbReference>
<evidence type="ECO:0000313" key="3">
    <source>
        <dbReference type="RefSeq" id="XP_015944705.1"/>
    </source>
</evidence>
<evidence type="ECO:0000313" key="2">
    <source>
        <dbReference type="Proteomes" id="UP000515211"/>
    </source>
</evidence>
<protein>
    <submittedName>
        <fullName evidence="3">Uncharacterized protein LOC107469840</fullName>
    </submittedName>
</protein>
<organism evidence="2 3">
    <name type="scientific">Arachis duranensis</name>
    <name type="common">Wild peanut</name>
    <dbReference type="NCBI Taxonomy" id="130453"/>
    <lineage>
        <taxon>Eukaryota</taxon>
        <taxon>Viridiplantae</taxon>
        <taxon>Streptophyta</taxon>
        <taxon>Embryophyta</taxon>
        <taxon>Tracheophyta</taxon>
        <taxon>Spermatophyta</taxon>
        <taxon>Magnoliopsida</taxon>
        <taxon>eudicotyledons</taxon>
        <taxon>Gunneridae</taxon>
        <taxon>Pentapetalae</taxon>
        <taxon>rosids</taxon>
        <taxon>fabids</taxon>
        <taxon>Fabales</taxon>
        <taxon>Fabaceae</taxon>
        <taxon>Papilionoideae</taxon>
        <taxon>50 kb inversion clade</taxon>
        <taxon>dalbergioids sensu lato</taxon>
        <taxon>Dalbergieae</taxon>
        <taxon>Pterocarpus clade</taxon>
        <taxon>Arachis</taxon>
    </lineage>
</organism>
<dbReference type="GeneID" id="107469840"/>